<dbReference type="STRING" id="1290391.M7UZF0"/>
<dbReference type="PANTHER" id="PTHR37540:SF9">
    <property type="entry name" value="ZN(2)-C6 FUNGAL-TYPE DOMAIN-CONTAINING PROTEIN"/>
    <property type="match status" value="1"/>
</dbReference>
<name>M7UZF0_BOTF1</name>
<dbReference type="EMBL" id="KB707749">
    <property type="protein sequence ID" value="EMR89332.1"/>
    <property type="molecule type" value="Genomic_DNA"/>
</dbReference>
<proteinExistence type="predicted"/>
<evidence type="ECO:0000313" key="3">
    <source>
        <dbReference type="Proteomes" id="UP000012045"/>
    </source>
</evidence>
<accession>M7UZF0</accession>
<dbReference type="InterPro" id="IPR021858">
    <property type="entry name" value="Fun_TF"/>
</dbReference>
<reference evidence="3" key="1">
    <citation type="journal article" date="2013" name="Genome Announc.">
        <title>Draft genome sequence of Botrytis cinerea BcDW1, inoculum for noble rot of grape berries.</title>
        <authorList>
            <person name="Blanco-Ulate B."/>
            <person name="Allen G."/>
            <person name="Powell A.L."/>
            <person name="Cantu D."/>
        </authorList>
    </citation>
    <scope>NUCLEOTIDE SEQUENCE [LARGE SCALE GENOMIC DNA]</scope>
    <source>
        <strain evidence="3">BcDW1</strain>
    </source>
</reference>
<evidence type="ECO:0000256" key="1">
    <source>
        <dbReference type="SAM" id="MobiDB-lite"/>
    </source>
</evidence>
<dbReference type="AlphaFoldDB" id="M7UZF0"/>
<sequence>MSETAAIFKILSIVMPFEFINNAEINRAARKRIRSHVALGRNAGKKLVRPSKMRPTGMKRVVTSAGINLEGAQIDSIRLEQKDSEENSMYEIERQVGDSITCLHCGIAVSVTALNNVVVNREDPKIAMHHLSLAFRLINDKLSGNDAVADTTIAVVLTMSHYYRLQGQFSQGLIHLEGIERMVKMRGGISNFKREQFTLAQKIFRADLEYSLHWGTRTRYSSHDIESNDIFCIIGSKNPDFYKKQAVSCALVSLPLSTGLLTLLVDIIHFAWLLNEAIIGRAPPLCGYKLHNTLLFLGYRLLSMYPLGGCRPKNSLENAIHLGLTSFIVTFMRGLDGKVPGNSFLASLIRSSAQELSKIEHGSPEALLWLLLMGKASIFGHSDDTWLASDISQTMQVLGLQGHTDVQQKLENFPWVYTLHDKEVRALLQSIEGSNSDNLSASRKNTNSHNEKGYNSLTSWQE</sequence>
<dbReference type="Proteomes" id="UP000012045">
    <property type="component" value="Unassembled WGS sequence"/>
</dbReference>
<dbReference type="HOGENOM" id="CLU_023254_3_0_1"/>
<dbReference type="Pfam" id="PF11951">
    <property type="entry name" value="Fungal_trans_2"/>
    <property type="match status" value="1"/>
</dbReference>
<protein>
    <submittedName>
        <fullName evidence="2">Uncharacterized protein</fullName>
    </submittedName>
</protein>
<dbReference type="OrthoDB" id="4158087at2759"/>
<feature type="region of interest" description="Disordered" evidence="1">
    <location>
        <begin position="435"/>
        <end position="462"/>
    </location>
</feature>
<organism evidence="2 3">
    <name type="scientific">Botryotinia fuckeliana (strain BcDW1)</name>
    <name type="common">Noble rot fungus</name>
    <name type="synonym">Botrytis cinerea</name>
    <dbReference type="NCBI Taxonomy" id="1290391"/>
    <lineage>
        <taxon>Eukaryota</taxon>
        <taxon>Fungi</taxon>
        <taxon>Dikarya</taxon>
        <taxon>Ascomycota</taxon>
        <taxon>Pezizomycotina</taxon>
        <taxon>Leotiomycetes</taxon>
        <taxon>Helotiales</taxon>
        <taxon>Sclerotiniaceae</taxon>
        <taxon>Botrytis</taxon>
    </lineage>
</organism>
<gene>
    <name evidence="2" type="ORF">BcDW1_1992</name>
</gene>
<dbReference type="PANTHER" id="PTHR37540">
    <property type="entry name" value="TRANSCRIPTION FACTOR (ACR-2), PUTATIVE-RELATED-RELATED"/>
    <property type="match status" value="1"/>
</dbReference>
<evidence type="ECO:0000313" key="2">
    <source>
        <dbReference type="EMBL" id="EMR89332.1"/>
    </source>
</evidence>